<dbReference type="NCBIfam" id="TIGR01814">
    <property type="entry name" value="kynureninase"/>
    <property type="match status" value="1"/>
</dbReference>
<dbReference type="PANTHER" id="PTHR14084">
    <property type="entry name" value="KYNURENINASE"/>
    <property type="match status" value="1"/>
</dbReference>
<comment type="similarity">
    <text evidence="4 5">Belongs to the kynureninase family.</text>
</comment>
<evidence type="ECO:0000256" key="1">
    <source>
        <dbReference type="ARBA" id="ARBA00022642"/>
    </source>
</evidence>
<comment type="subunit">
    <text evidence="4 5">Homodimer.</text>
</comment>
<dbReference type="EC" id="3.7.1.3" evidence="4 5"/>
<sequence>MDSIIRYIGPNKRAKLIDSHPAELIAAKAKLFECKITDEELSTRLDEEDPLGHFREKFHIPKMRDLPFTDPELISPDDDAVYLCGNSLGLQPKTTRMFVEKELNKWSKWGVHGHEHVMHEDGDLPWAHCDEALYALSSTIVGANSSEIGIMNSLSVNIHFLLYIIESQLNHRGYNTSEAMICIKPREGETMLHTKDILDRINEEGDSVAIIMFSGVQYYTGQLFDMESITKAGQKKGCIVAFDLAHAVGNVPLHLHDWGVDFASWCTYKYLNSGAGCIAGVFIHEKHHHAVKPTLTGWWGHEHATRFNMDNKMVSSPGPDGFRVSNPSGVLCACLHASLEVFSMTSMEAIREKSLLLTAYLELLLKRLLPYPPRANGDSCVRILTPSDPMQRGAQLSIWLSIPVQSVKVELEKRAVVCDERKPNVLRVSPVVLYNSFHDVYKFVHLLKDAMTVVKF</sequence>
<feature type="binding site" evidence="4">
    <location>
        <position position="154"/>
    </location>
    <ligand>
        <name>pyridoxal 5'-phosphate</name>
        <dbReference type="ChEBI" id="CHEBI:597326"/>
    </ligand>
</feature>
<evidence type="ECO:0000256" key="3">
    <source>
        <dbReference type="ARBA" id="ARBA00022898"/>
    </source>
</evidence>
<feature type="modified residue" description="N6-(pyridoxal phosphate)lysine" evidence="4">
    <location>
        <position position="269"/>
    </location>
</feature>
<evidence type="ECO:0000313" key="7">
    <source>
        <dbReference type="RefSeq" id="XP_014662951.1"/>
    </source>
</evidence>
<proteinExistence type="inferred from homology"/>
<comment type="catalytic activity">
    <reaction evidence="4 5">
        <text>L-kynurenine + H2O = anthranilate + L-alanine + H(+)</text>
        <dbReference type="Rhea" id="RHEA:16813"/>
        <dbReference type="ChEBI" id="CHEBI:15377"/>
        <dbReference type="ChEBI" id="CHEBI:15378"/>
        <dbReference type="ChEBI" id="CHEBI:16567"/>
        <dbReference type="ChEBI" id="CHEBI:57959"/>
        <dbReference type="ChEBI" id="CHEBI:57972"/>
        <dbReference type="EC" id="3.7.1.3"/>
    </reaction>
</comment>
<dbReference type="HAMAP" id="MF_01970">
    <property type="entry name" value="Kynureninase"/>
    <property type="match status" value="1"/>
</dbReference>
<comment type="function">
    <text evidence="4 5">Catalyzes the cleavage of L-kynurenine (L-Kyn) and L-3-hydroxykynurenine (L-3OHKyn) into anthranilic acid (AA) and 3-hydroxyanthranilic acid (3-OHAA), respectively.</text>
</comment>
<dbReference type="RefSeq" id="XP_014662951.1">
    <property type="nucleotide sequence ID" value="XM_014807465.1"/>
</dbReference>
<dbReference type="Gene3D" id="3.40.640.10">
    <property type="entry name" value="Type I PLP-dependent aspartate aminotransferase-like (Major domain)"/>
    <property type="match status" value="1"/>
</dbReference>
<protein>
    <recommendedName>
        <fullName evidence="4 5">Kynureninase</fullName>
        <ecNumber evidence="4 5">3.7.1.3</ecNumber>
    </recommendedName>
    <alternativeName>
        <fullName evidence="4">L-kynurenine hydrolase</fullName>
    </alternativeName>
</protein>
<keyword evidence="2 4" id="KW-0378">Hydrolase</keyword>
<feature type="binding site" evidence="4">
    <location>
        <position position="268"/>
    </location>
    <ligand>
        <name>pyridoxal 5'-phosphate</name>
        <dbReference type="ChEBI" id="CHEBI:597326"/>
    </ligand>
</feature>
<comment type="cofactor">
    <cofactor evidence="4 5">
        <name>pyridoxal 5'-phosphate</name>
        <dbReference type="ChEBI" id="CHEBI:597326"/>
    </cofactor>
</comment>
<evidence type="ECO:0000313" key="6">
    <source>
        <dbReference type="Proteomes" id="UP000695022"/>
    </source>
</evidence>
<keyword evidence="3 4" id="KW-0663">Pyridoxal phosphate</keyword>
<feature type="binding site" evidence="4">
    <location>
        <position position="155"/>
    </location>
    <ligand>
        <name>pyridoxal 5'-phosphate</name>
        <dbReference type="ChEBI" id="CHEBI:597326"/>
    </ligand>
</feature>
<gene>
    <name evidence="7" type="primary">LOC106805750</name>
    <name evidence="4" type="synonym">KYNU</name>
</gene>
<dbReference type="PANTHER" id="PTHR14084:SF0">
    <property type="entry name" value="KYNURENINASE"/>
    <property type="match status" value="1"/>
</dbReference>
<comment type="pathway">
    <text evidence="4 5">Amino-acid degradation; L-kynurenine degradation; L-alanine and anthranilate from L-kynurenine: step 1/1.</text>
</comment>
<comment type="caution">
    <text evidence="4">Lacks conserved residue(s) required for the propagation of feature annotation.</text>
</comment>
<reference evidence="7" key="1">
    <citation type="submission" date="2025-08" db="UniProtKB">
        <authorList>
            <consortium name="RefSeq"/>
        </authorList>
    </citation>
    <scope>IDENTIFICATION</scope>
</reference>
<comment type="subcellular location">
    <subcellularLocation>
        <location evidence="4 5">Cytoplasm</location>
    </subcellularLocation>
</comment>
<keyword evidence="1 4" id="KW-0662">Pyridine nucleotide biosynthesis</keyword>
<dbReference type="Gene3D" id="3.90.1150.10">
    <property type="entry name" value="Aspartate Aminotransferase, domain 1"/>
    <property type="match status" value="1"/>
</dbReference>
<feature type="binding site" evidence="4">
    <location>
        <position position="214"/>
    </location>
    <ligand>
        <name>pyridoxal 5'-phosphate</name>
        <dbReference type="ChEBI" id="CHEBI:597326"/>
    </ligand>
</feature>
<feature type="binding site" evidence="4">
    <location>
        <position position="326"/>
    </location>
    <ligand>
        <name>pyridoxal 5'-phosphate</name>
        <dbReference type="ChEBI" id="CHEBI:597326"/>
    </ligand>
</feature>
<comment type="catalytic activity">
    <reaction evidence="5">
        <text>3-hydroxy-L-kynurenine + H2O = 3-hydroxyanthranilate + L-alanine + H(+)</text>
        <dbReference type="Rhea" id="RHEA:25143"/>
        <dbReference type="ChEBI" id="CHEBI:15377"/>
        <dbReference type="ChEBI" id="CHEBI:15378"/>
        <dbReference type="ChEBI" id="CHEBI:36559"/>
        <dbReference type="ChEBI" id="CHEBI:57972"/>
        <dbReference type="ChEBI" id="CHEBI:58125"/>
        <dbReference type="EC" id="3.7.1.3"/>
    </reaction>
</comment>
<dbReference type="InterPro" id="IPR015424">
    <property type="entry name" value="PyrdxlP-dep_Trfase"/>
</dbReference>
<evidence type="ECO:0000256" key="2">
    <source>
        <dbReference type="ARBA" id="ARBA00022801"/>
    </source>
</evidence>
<feature type="binding site" evidence="4">
    <location>
        <position position="298"/>
    </location>
    <ligand>
        <name>pyridoxal 5'-phosphate</name>
        <dbReference type="ChEBI" id="CHEBI:597326"/>
    </ligand>
</feature>
<feature type="binding site" evidence="4">
    <location>
        <position position="246"/>
    </location>
    <ligand>
        <name>pyridoxal 5'-phosphate</name>
        <dbReference type="ChEBI" id="CHEBI:597326"/>
    </ligand>
</feature>
<keyword evidence="6" id="KW-1185">Reference proteome</keyword>
<dbReference type="InterPro" id="IPR015421">
    <property type="entry name" value="PyrdxlP-dep_Trfase_major"/>
</dbReference>
<dbReference type="Pfam" id="PF22580">
    <property type="entry name" value="KYNU_C"/>
    <property type="match status" value="1"/>
</dbReference>
<dbReference type="Proteomes" id="UP000695022">
    <property type="component" value="Unplaced"/>
</dbReference>
<keyword evidence="4 5" id="KW-0963">Cytoplasm</keyword>
<dbReference type="PIRSF" id="PIRSF038800">
    <property type="entry name" value="KYNU"/>
    <property type="match status" value="1"/>
</dbReference>
<evidence type="ECO:0000256" key="4">
    <source>
        <dbReference type="HAMAP-Rule" id="MF_03017"/>
    </source>
</evidence>
<name>A0ABM1DSN0_PRICU</name>
<dbReference type="SUPFAM" id="SSF53383">
    <property type="entry name" value="PLP-dependent transferases"/>
    <property type="match status" value="1"/>
</dbReference>
<evidence type="ECO:0000256" key="5">
    <source>
        <dbReference type="PIRNR" id="PIRNR038800"/>
    </source>
</evidence>
<organism evidence="6 7">
    <name type="scientific">Priapulus caudatus</name>
    <name type="common">Priapulid worm</name>
    <dbReference type="NCBI Taxonomy" id="37621"/>
    <lineage>
        <taxon>Eukaryota</taxon>
        <taxon>Metazoa</taxon>
        <taxon>Ecdysozoa</taxon>
        <taxon>Scalidophora</taxon>
        <taxon>Priapulida</taxon>
        <taxon>Priapulimorpha</taxon>
        <taxon>Priapulimorphida</taxon>
        <taxon>Priapulidae</taxon>
        <taxon>Priapulus</taxon>
    </lineage>
</organism>
<accession>A0ABM1DSN0</accession>
<dbReference type="InterPro" id="IPR015422">
    <property type="entry name" value="PyrdxlP-dep_Trfase_small"/>
</dbReference>
<dbReference type="InterPro" id="IPR010111">
    <property type="entry name" value="Kynureninase"/>
</dbReference>
<feature type="binding site" evidence="4">
    <location>
        <position position="243"/>
    </location>
    <ligand>
        <name>pyridoxal 5'-phosphate</name>
        <dbReference type="ChEBI" id="CHEBI:597326"/>
    </ligand>
</feature>
<dbReference type="GeneID" id="106805750"/>
<comment type="pathway">
    <text evidence="4 5">Cofactor biosynthesis; NAD(+) biosynthesis; quinolinate from L-kynurenine: step 2/3.</text>
</comment>